<sequence length="213" mass="22831">MTLSTDLTTQRIEQALSALRRGLPVIVSDDADRENEANLILVAEMLTAPEMARMIRDGSGIVCLCITQEHAERLALPPMAAHNGSRYGTQFTVAIEAAEGVTTGVSAADRVTTIRAAMAVDARPQDLVRPGHVYPIVARPGRLRERRGHTEAAVELARLAGFRPAGVLCELMNPDGTMMRGPQLTAYALQQGLPQLTVAELAAWLEQGRAAAA</sequence>
<comment type="pathway">
    <text evidence="2 10 11">Cofactor biosynthesis; riboflavin biosynthesis; 2-hydroxy-3-oxobutyl phosphate from D-ribulose 5-phosphate: step 1/1.</text>
</comment>
<comment type="subunit">
    <text evidence="10 11">Homodimer.</text>
</comment>
<keyword evidence="7 10" id="KW-0460">Magnesium</keyword>
<evidence type="ECO:0000256" key="2">
    <source>
        <dbReference type="ARBA" id="ARBA00004904"/>
    </source>
</evidence>
<dbReference type="RefSeq" id="WP_132097846.1">
    <property type="nucleotide sequence ID" value="NZ_SMDA01000002.1"/>
</dbReference>
<keyword evidence="8 10" id="KW-0464">Manganese</keyword>
<comment type="cofactor">
    <cofactor evidence="10 11">
        <name>Mg(2+)</name>
        <dbReference type="ChEBI" id="CHEBI:18420"/>
    </cofactor>
    <cofactor evidence="10 11">
        <name>Mn(2+)</name>
        <dbReference type="ChEBI" id="CHEBI:29035"/>
    </cofactor>
    <text evidence="10 11">Binds 2 divalent metal cations per subunit. Magnesium or manganese.</text>
</comment>
<evidence type="ECO:0000256" key="7">
    <source>
        <dbReference type="ARBA" id="ARBA00022842"/>
    </source>
</evidence>
<evidence type="ECO:0000256" key="11">
    <source>
        <dbReference type="RuleBase" id="RU003843"/>
    </source>
</evidence>
<protein>
    <recommendedName>
        <fullName evidence="4 10">3,4-dihydroxy-2-butanone 4-phosphate synthase</fullName>
        <shortName evidence="10 11">DHBP synthase</shortName>
        <ecNumber evidence="3 10">4.1.99.12</ecNumber>
    </recommendedName>
</protein>
<evidence type="ECO:0000256" key="3">
    <source>
        <dbReference type="ARBA" id="ARBA00012153"/>
    </source>
</evidence>
<accession>A0ABY2CYN7</accession>
<evidence type="ECO:0000256" key="5">
    <source>
        <dbReference type="ARBA" id="ARBA00022619"/>
    </source>
</evidence>
<name>A0ABY2CYN7_GULMO</name>
<evidence type="ECO:0000313" key="13">
    <source>
        <dbReference type="Proteomes" id="UP000294801"/>
    </source>
</evidence>
<dbReference type="PANTHER" id="PTHR21327">
    <property type="entry name" value="GTP CYCLOHYDROLASE II-RELATED"/>
    <property type="match status" value="1"/>
</dbReference>
<keyword evidence="6 10" id="KW-0479">Metal-binding</keyword>
<dbReference type="NCBIfam" id="TIGR00506">
    <property type="entry name" value="ribB"/>
    <property type="match status" value="1"/>
</dbReference>
<reference evidence="12 13" key="1">
    <citation type="submission" date="2019-03" db="EMBL/GenBank/DDBJ databases">
        <title>Genomic Encyclopedia of Type Strains, Phase IV (KMG-IV): sequencing the most valuable type-strain genomes for metagenomic binning, comparative biology and taxonomic classification.</title>
        <authorList>
            <person name="Goeker M."/>
        </authorList>
    </citation>
    <scope>NUCLEOTIDE SEQUENCE [LARGE SCALE GENOMIC DNA]</scope>
    <source>
        <strain evidence="12 13">DSM 18507</strain>
    </source>
</reference>
<dbReference type="Gene3D" id="3.90.870.10">
    <property type="entry name" value="DHBP synthase"/>
    <property type="match status" value="1"/>
</dbReference>
<dbReference type="EC" id="4.1.99.12" evidence="3 10"/>
<feature type="binding site" evidence="10">
    <location>
        <position position="149"/>
    </location>
    <ligand>
        <name>Mg(2+)</name>
        <dbReference type="ChEBI" id="CHEBI:18420"/>
        <label>2</label>
    </ligand>
</feature>
<evidence type="ECO:0000256" key="8">
    <source>
        <dbReference type="ARBA" id="ARBA00023211"/>
    </source>
</evidence>
<dbReference type="HAMAP" id="MF_00180">
    <property type="entry name" value="RibB"/>
    <property type="match status" value="1"/>
</dbReference>
<comment type="catalytic activity">
    <reaction evidence="10 11">
        <text>D-ribulose 5-phosphate = (2S)-2-hydroxy-3-oxobutyl phosphate + formate + H(+)</text>
        <dbReference type="Rhea" id="RHEA:18457"/>
        <dbReference type="ChEBI" id="CHEBI:15378"/>
        <dbReference type="ChEBI" id="CHEBI:15740"/>
        <dbReference type="ChEBI" id="CHEBI:58121"/>
        <dbReference type="ChEBI" id="CHEBI:58830"/>
        <dbReference type="EC" id="4.1.99.12"/>
    </reaction>
</comment>
<dbReference type="Proteomes" id="UP000294801">
    <property type="component" value="Unassembled WGS sequence"/>
</dbReference>
<comment type="similarity">
    <text evidence="10 11">Belongs to the DHBP synthase family.</text>
</comment>
<dbReference type="InterPro" id="IPR000422">
    <property type="entry name" value="DHBP_synthase_RibB"/>
</dbReference>
<gene>
    <name evidence="10" type="primary">ribB</name>
    <name evidence="12" type="ORF">EV669_10226</name>
</gene>
<evidence type="ECO:0000256" key="4">
    <source>
        <dbReference type="ARBA" id="ARBA00018836"/>
    </source>
</evidence>
<dbReference type="InterPro" id="IPR017945">
    <property type="entry name" value="DHBP_synth_RibB-like_a/b_dom"/>
</dbReference>
<comment type="function">
    <text evidence="1 10 11">Catalyzes the conversion of D-ribulose 5-phosphate to formate and 3,4-dihydroxy-2-butanone 4-phosphate.</text>
</comment>
<keyword evidence="13" id="KW-1185">Reference proteome</keyword>
<feature type="site" description="Essential for catalytic activity" evidence="10">
    <location>
        <position position="132"/>
    </location>
</feature>
<proteinExistence type="inferred from homology"/>
<dbReference type="EMBL" id="SMDA01000002">
    <property type="protein sequence ID" value="TCW32729.1"/>
    <property type="molecule type" value="Genomic_DNA"/>
</dbReference>
<comment type="caution">
    <text evidence="10">Lacks conserved residue(s) required for the propagation of feature annotation.</text>
</comment>
<keyword evidence="5 10" id="KW-0686">Riboflavin biosynthesis</keyword>
<evidence type="ECO:0000256" key="9">
    <source>
        <dbReference type="ARBA" id="ARBA00023239"/>
    </source>
</evidence>
<feature type="binding site" evidence="10">
    <location>
        <begin position="146"/>
        <end position="150"/>
    </location>
    <ligand>
        <name>D-ribulose 5-phosphate</name>
        <dbReference type="ChEBI" id="CHEBI:58121"/>
    </ligand>
</feature>
<feature type="binding site" evidence="10">
    <location>
        <position position="34"/>
    </location>
    <ligand>
        <name>Mg(2+)</name>
        <dbReference type="ChEBI" id="CHEBI:18420"/>
        <label>2</label>
    </ligand>
</feature>
<evidence type="ECO:0000256" key="1">
    <source>
        <dbReference type="ARBA" id="ARBA00002284"/>
    </source>
</evidence>
<dbReference type="Pfam" id="PF00926">
    <property type="entry name" value="DHBP_synthase"/>
    <property type="match status" value="1"/>
</dbReference>
<dbReference type="PANTHER" id="PTHR21327:SF38">
    <property type="entry name" value="3,4-DIHYDROXY-2-BUTANONE 4-PHOSPHATE SYNTHASE"/>
    <property type="match status" value="1"/>
</dbReference>
<comment type="caution">
    <text evidence="12">The sequence shown here is derived from an EMBL/GenBank/DDBJ whole genome shotgun (WGS) entry which is preliminary data.</text>
</comment>
<evidence type="ECO:0000256" key="10">
    <source>
        <dbReference type="HAMAP-Rule" id="MF_00180"/>
    </source>
</evidence>
<feature type="binding site" evidence="10">
    <location>
        <begin position="33"/>
        <end position="34"/>
    </location>
    <ligand>
        <name>D-ribulose 5-phosphate</name>
        <dbReference type="ChEBI" id="CHEBI:58121"/>
    </ligand>
</feature>
<evidence type="ECO:0000313" key="12">
    <source>
        <dbReference type="EMBL" id="TCW32729.1"/>
    </source>
</evidence>
<dbReference type="SUPFAM" id="SSF55821">
    <property type="entry name" value="YrdC/RibB"/>
    <property type="match status" value="1"/>
</dbReference>
<keyword evidence="9 10" id="KW-0456">Lyase</keyword>
<feature type="binding site" evidence="10">
    <location>
        <position position="34"/>
    </location>
    <ligand>
        <name>Mg(2+)</name>
        <dbReference type="ChEBI" id="CHEBI:18420"/>
        <label>1</label>
    </ligand>
</feature>
<feature type="site" description="Essential for catalytic activity" evidence="10">
    <location>
        <position position="170"/>
    </location>
</feature>
<evidence type="ECO:0000256" key="6">
    <source>
        <dbReference type="ARBA" id="ARBA00022723"/>
    </source>
</evidence>
<organism evidence="12 13">
    <name type="scientific">Gulbenkiania mobilis</name>
    <dbReference type="NCBI Taxonomy" id="397457"/>
    <lineage>
        <taxon>Bacteria</taxon>
        <taxon>Pseudomonadati</taxon>
        <taxon>Pseudomonadota</taxon>
        <taxon>Betaproteobacteria</taxon>
        <taxon>Neisseriales</taxon>
        <taxon>Chromobacteriaceae</taxon>
        <taxon>Gulbenkiania</taxon>
    </lineage>
</organism>